<dbReference type="RefSeq" id="WP_103584768.1">
    <property type="nucleotide sequence ID" value="NZ_CP192781.1"/>
</dbReference>
<dbReference type="PIRSF" id="PIRSF031982">
    <property type="entry name" value="UCP031982_abhydr"/>
    <property type="match status" value="1"/>
</dbReference>
<protein>
    <submittedName>
        <fullName evidence="3">Dienelactone hydrolase</fullName>
    </submittedName>
</protein>
<dbReference type="InterPro" id="IPR016986">
    <property type="entry name" value="UCP031982_abhydr"/>
</dbReference>
<dbReference type="PANTHER" id="PTHR22946">
    <property type="entry name" value="DIENELACTONE HYDROLASE DOMAIN-CONTAINING PROTEIN-RELATED"/>
    <property type="match status" value="1"/>
</dbReference>
<dbReference type="InterPro" id="IPR029058">
    <property type="entry name" value="AB_hydrolase_fold"/>
</dbReference>
<name>A0AAW9FDM5_9HYPH</name>
<dbReference type="SUPFAM" id="SSF53474">
    <property type="entry name" value="alpha/beta-Hydrolases"/>
    <property type="match status" value="1"/>
</dbReference>
<dbReference type="EMBL" id="JAVRAF010000003">
    <property type="protein sequence ID" value="MDX8303226.1"/>
    <property type="molecule type" value="Genomic_DNA"/>
</dbReference>
<reference evidence="3" key="1">
    <citation type="journal article" date="2023" name="Phytobiomes J">
        <title>Deciphering the key players within the bacterial microbiota associated with aerial crown gall tumors on rhododendron: Insights into the gallobiome.</title>
        <authorList>
            <person name="Kuzmanovic N."/>
            <person name="Nesme J."/>
            <person name="Wolf J."/>
            <person name="Neumann-Schaal M."/>
            <person name="Petersen J."/>
            <person name="Fernandez-Gnecco G."/>
            <person name="Sproeer C."/>
            <person name="Bunk B."/>
            <person name="Overmann J."/>
            <person name="Sorensen S.J."/>
            <person name="Idczak E."/>
            <person name="Smalla K."/>
        </authorList>
    </citation>
    <scope>NUCLEOTIDE SEQUENCE</scope>
    <source>
        <strain evidence="3">Rho-11.1</strain>
    </source>
</reference>
<feature type="chain" id="PRO_5043465814" evidence="2">
    <location>
        <begin position="22"/>
        <end position="331"/>
    </location>
</feature>
<sequence>MFLRIFFALFWCLLFSVSTHAADIAGVGLKRLQFLDPVTKKPMSAAAFFPSSDSSQTTTIGPYEVAASRNAVIREGRYPIIMMSHGNRGSMWGHHDLATTLAHHGYIVVAVMHPGDNFEDFSRAGTASVLYGRPKQISASLDAALNDPELAPHVDTAKIGFAGFSAGGTTGIILLGAKPTPSRLEDYCATRPDDHSVCEARGKIQLDQPELEPSADKRIRAFVLLSPLSILFSPEEIKRIDLPMLVAVGDKDEELSPEANAISLVGDLQNAQLKLIPNAGHFTFLAPCTQQLSATAPTLCVDREGFDRVAFHRELNSEILDYFNRKLEVSP</sequence>
<dbReference type="InterPro" id="IPR050261">
    <property type="entry name" value="FrsA_esterase"/>
</dbReference>
<gene>
    <name evidence="3" type="ORF">RMR22_13280</name>
</gene>
<evidence type="ECO:0000256" key="2">
    <source>
        <dbReference type="SAM" id="SignalP"/>
    </source>
</evidence>
<organism evidence="3">
    <name type="scientific">Agrobacterium rosae</name>
    <dbReference type="NCBI Taxonomy" id="1972867"/>
    <lineage>
        <taxon>Bacteria</taxon>
        <taxon>Pseudomonadati</taxon>
        <taxon>Pseudomonadota</taxon>
        <taxon>Alphaproteobacteria</taxon>
        <taxon>Hyphomicrobiales</taxon>
        <taxon>Rhizobiaceae</taxon>
        <taxon>Rhizobium/Agrobacterium group</taxon>
        <taxon>Agrobacterium</taxon>
    </lineage>
</organism>
<dbReference type="AlphaFoldDB" id="A0AAW9FDM5"/>
<evidence type="ECO:0000256" key="1">
    <source>
        <dbReference type="ARBA" id="ARBA00022801"/>
    </source>
</evidence>
<dbReference type="GO" id="GO:0052689">
    <property type="term" value="F:carboxylic ester hydrolase activity"/>
    <property type="evidence" value="ECO:0007669"/>
    <property type="project" value="UniProtKB-ARBA"/>
</dbReference>
<dbReference type="Pfam" id="PF03403">
    <property type="entry name" value="PAF-AH_p_II"/>
    <property type="match status" value="1"/>
</dbReference>
<feature type="signal peptide" evidence="2">
    <location>
        <begin position="1"/>
        <end position="21"/>
    </location>
</feature>
<comment type="caution">
    <text evidence="3">The sequence shown here is derived from an EMBL/GenBank/DDBJ whole genome shotgun (WGS) entry which is preliminary data.</text>
</comment>
<accession>A0AAW9FDM5</accession>
<keyword evidence="2" id="KW-0732">Signal</keyword>
<dbReference type="PANTHER" id="PTHR22946:SF9">
    <property type="entry name" value="POLYKETIDE TRANSFERASE AF380"/>
    <property type="match status" value="1"/>
</dbReference>
<dbReference type="Gene3D" id="3.40.50.1820">
    <property type="entry name" value="alpha/beta hydrolase"/>
    <property type="match status" value="1"/>
</dbReference>
<keyword evidence="1 3" id="KW-0378">Hydrolase</keyword>
<proteinExistence type="predicted"/>
<evidence type="ECO:0000313" key="3">
    <source>
        <dbReference type="EMBL" id="MDX8303226.1"/>
    </source>
</evidence>